<dbReference type="GO" id="GO:1990904">
    <property type="term" value="C:ribonucleoprotein complex"/>
    <property type="evidence" value="ECO:0000318"/>
    <property type="project" value="GO_Central"/>
</dbReference>
<dbReference type="EMBL" id="DS113384">
    <property type="protein sequence ID" value="EAY08135.1"/>
    <property type="molecule type" value="Genomic_DNA"/>
</dbReference>
<protein>
    <recommendedName>
        <fullName evidence="2">RRM domain-containing protein</fullName>
    </recommendedName>
</protein>
<keyword evidence="1" id="KW-0694">RNA-binding</keyword>
<proteinExistence type="predicted"/>
<sequence length="215" mass="24234">MQQEVIVYITGICPQATRESVYRYCAQFTGEIINVNVFPTNDGYNNLANVTLHSIVGASNLINAINYRIVDGKPIYANICGYDVIRIQNEELYSIFISHGYFSSERDLFEQCLEFGQVFRVKLLNGCAIVQFYNEESMIRALNARTIRGGNVSKKTQRKVSKPQVVVKDNVSVQSKVSYKSQKSNKSNLGVSYVPREKVGVFKFEITHQSSSSAM</sequence>
<dbReference type="Gene3D" id="3.30.70.330">
    <property type="match status" value="2"/>
</dbReference>
<name>A2EGP7_TRIV3</name>
<dbReference type="KEGG" id="tva:4766030"/>
<dbReference type="GO" id="GO:0003723">
    <property type="term" value="F:RNA binding"/>
    <property type="evidence" value="ECO:0000318"/>
    <property type="project" value="GO_Central"/>
</dbReference>
<dbReference type="CDD" id="cd00590">
    <property type="entry name" value="RRM_SF"/>
    <property type="match status" value="1"/>
</dbReference>
<dbReference type="InParanoid" id="A2EGP7"/>
<keyword evidence="4" id="KW-1185">Reference proteome</keyword>
<reference evidence="3" key="1">
    <citation type="submission" date="2006-10" db="EMBL/GenBank/DDBJ databases">
        <authorList>
            <person name="Amadeo P."/>
            <person name="Zhao Q."/>
            <person name="Wortman J."/>
            <person name="Fraser-Liggett C."/>
            <person name="Carlton J."/>
        </authorList>
    </citation>
    <scope>NUCLEOTIDE SEQUENCE</scope>
    <source>
        <strain evidence="3">G3</strain>
    </source>
</reference>
<dbReference type="InterPro" id="IPR000504">
    <property type="entry name" value="RRM_dom"/>
</dbReference>
<dbReference type="VEuPathDB" id="TrichDB:TVAGG3_0173120"/>
<evidence type="ECO:0000256" key="1">
    <source>
        <dbReference type="PROSITE-ProRule" id="PRU00176"/>
    </source>
</evidence>
<dbReference type="RefSeq" id="XP_001320358.1">
    <property type="nucleotide sequence ID" value="XM_001320323.1"/>
</dbReference>
<dbReference type="VEuPathDB" id="TrichDB:TVAG_302220"/>
<reference evidence="3" key="2">
    <citation type="journal article" date="2007" name="Science">
        <title>Draft genome sequence of the sexually transmitted pathogen Trichomonas vaginalis.</title>
        <authorList>
            <person name="Carlton J.M."/>
            <person name="Hirt R.P."/>
            <person name="Silva J.C."/>
            <person name="Delcher A.L."/>
            <person name="Schatz M."/>
            <person name="Zhao Q."/>
            <person name="Wortman J.R."/>
            <person name="Bidwell S.L."/>
            <person name="Alsmark U.C.M."/>
            <person name="Besteiro S."/>
            <person name="Sicheritz-Ponten T."/>
            <person name="Noel C.J."/>
            <person name="Dacks J.B."/>
            <person name="Foster P.G."/>
            <person name="Simillion C."/>
            <person name="Van de Peer Y."/>
            <person name="Miranda-Saavedra D."/>
            <person name="Barton G.J."/>
            <person name="Westrop G.D."/>
            <person name="Mueller S."/>
            <person name="Dessi D."/>
            <person name="Fiori P.L."/>
            <person name="Ren Q."/>
            <person name="Paulsen I."/>
            <person name="Zhang H."/>
            <person name="Bastida-Corcuera F.D."/>
            <person name="Simoes-Barbosa A."/>
            <person name="Brown M.T."/>
            <person name="Hayes R.D."/>
            <person name="Mukherjee M."/>
            <person name="Okumura C.Y."/>
            <person name="Schneider R."/>
            <person name="Smith A.J."/>
            <person name="Vanacova S."/>
            <person name="Villalvazo M."/>
            <person name="Haas B.J."/>
            <person name="Pertea M."/>
            <person name="Feldblyum T.V."/>
            <person name="Utterback T.R."/>
            <person name="Shu C.L."/>
            <person name="Osoegawa K."/>
            <person name="de Jong P.J."/>
            <person name="Hrdy I."/>
            <person name="Horvathova L."/>
            <person name="Zubacova Z."/>
            <person name="Dolezal P."/>
            <person name="Malik S.B."/>
            <person name="Logsdon J.M. Jr."/>
            <person name="Henze K."/>
            <person name="Gupta A."/>
            <person name="Wang C.C."/>
            <person name="Dunne R.L."/>
            <person name="Upcroft J.A."/>
            <person name="Upcroft P."/>
            <person name="White O."/>
            <person name="Salzberg S.L."/>
            <person name="Tang P."/>
            <person name="Chiu C.-H."/>
            <person name="Lee Y.-S."/>
            <person name="Embley T.M."/>
            <person name="Coombs G.H."/>
            <person name="Mottram J.C."/>
            <person name="Tachezy J."/>
            <person name="Fraser-Liggett C.M."/>
            <person name="Johnson P.J."/>
        </authorList>
    </citation>
    <scope>NUCLEOTIDE SEQUENCE [LARGE SCALE GENOMIC DNA]</scope>
    <source>
        <strain evidence="3">G3</strain>
    </source>
</reference>
<dbReference type="AlphaFoldDB" id="A2EGP7"/>
<gene>
    <name evidence="3" type="ORF">TVAG_302220</name>
</gene>
<dbReference type="SMART" id="SM00360">
    <property type="entry name" value="RRM"/>
    <property type="match status" value="2"/>
</dbReference>
<dbReference type="InterPro" id="IPR012677">
    <property type="entry name" value="Nucleotide-bd_a/b_plait_sf"/>
</dbReference>
<dbReference type="InterPro" id="IPR035979">
    <property type="entry name" value="RBD_domain_sf"/>
</dbReference>
<accession>A2EGP7</accession>
<evidence type="ECO:0000259" key="2">
    <source>
        <dbReference type="PROSITE" id="PS50102"/>
    </source>
</evidence>
<dbReference type="SMR" id="A2EGP7"/>
<organism evidence="3 4">
    <name type="scientific">Trichomonas vaginalis (strain ATCC PRA-98 / G3)</name>
    <dbReference type="NCBI Taxonomy" id="412133"/>
    <lineage>
        <taxon>Eukaryota</taxon>
        <taxon>Metamonada</taxon>
        <taxon>Parabasalia</taxon>
        <taxon>Trichomonadida</taxon>
        <taxon>Trichomonadidae</taxon>
        <taxon>Trichomonas</taxon>
    </lineage>
</organism>
<dbReference type="SUPFAM" id="SSF54928">
    <property type="entry name" value="RNA-binding domain, RBD"/>
    <property type="match status" value="2"/>
</dbReference>
<dbReference type="PROSITE" id="PS50102">
    <property type="entry name" value="RRM"/>
    <property type="match status" value="1"/>
</dbReference>
<dbReference type="Proteomes" id="UP000001542">
    <property type="component" value="Unassembled WGS sequence"/>
</dbReference>
<evidence type="ECO:0000313" key="3">
    <source>
        <dbReference type="EMBL" id="EAY08135.1"/>
    </source>
</evidence>
<feature type="domain" description="RRM" evidence="2">
    <location>
        <begin position="73"/>
        <end position="163"/>
    </location>
</feature>
<evidence type="ECO:0000313" key="4">
    <source>
        <dbReference type="Proteomes" id="UP000001542"/>
    </source>
</evidence>